<dbReference type="GO" id="GO:0071555">
    <property type="term" value="P:cell wall organization"/>
    <property type="evidence" value="ECO:0007669"/>
    <property type="project" value="TreeGrafter"/>
</dbReference>
<dbReference type="PANTHER" id="PTHR22926">
    <property type="entry name" value="PHOSPHO-N-ACETYLMURAMOYL-PENTAPEPTIDE-TRANSFERASE"/>
    <property type="match status" value="1"/>
</dbReference>
<dbReference type="EMBL" id="BJUY01000005">
    <property type="protein sequence ID" value="GEK91060.1"/>
    <property type="molecule type" value="Genomic_DNA"/>
</dbReference>
<feature type="transmembrane region" description="Helical" evidence="8">
    <location>
        <begin position="188"/>
        <end position="207"/>
    </location>
</feature>
<dbReference type="Pfam" id="PF00953">
    <property type="entry name" value="Glycos_transf_4"/>
    <property type="match status" value="1"/>
</dbReference>
<dbReference type="PANTHER" id="PTHR22926:SF3">
    <property type="entry name" value="UNDECAPRENYL-PHOSPHATE ALPHA-N-ACETYLGLUCOSAMINYL 1-PHOSPHATE TRANSFERASE"/>
    <property type="match status" value="1"/>
</dbReference>
<evidence type="ECO:0000256" key="7">
    <source>
        <dbReference type="PIRSR" id="PIRSR600715-1"/>
    </source>
</evidence>
<dbReference type="Proteomes" id="UP000321662">
    <property type="component" value="Unassembled WGS sequence"/>
</dbReference>
<dbReference type="CDD" id="cd06853">
    <property type="entry name" value="GT_WecA_like"/>
    <property type="match status" value="1"/>
</dbReference>
<feature type="transmembrane region" description="Helical" evidence="8">
    <location>
        <begin position="6"/>
        <end position="26"/>
    </location>
</feature>
<accession>A0A511AS82</accession>
<dbReference type="GO" id="GO:0009103">
    <property type="term" value="P:lipopolysaccharide biosynthetic process"/>
    <property type="evidence" value="ECO:0007669"/>
    <property type="project" value="TreeGrafter"/>
</dbReference>
<comment type="caution">
    <text evidence="9">The sequence shown here is derived from an EMBL/GenBank/DDBJ whole genome shotgun (WGS) entry which is preliminary data.</text>
</comment>
<evidence type="ECO:0000256" key="6">
    <source>
        <dbReference type="ARBA" id="ARBA00023136"/>
    </source>
</evidence>
<dbReference type="GO" id="GO:0044038">
    <property type="term" value="P:cell wall macromolecule biosynthetic process"/>
    <property type="evidence" value="ECO:0007669"/>
    <property type="project" value="TreeGrafter"/>
</dbReference>
<dbReference type="GO" id="GO:0005886">
    <property type="term" value="C:plasma membrane"/>
    <property type="evidence" value="ECO:0007669"/>
    <property type="project" value="UniProtKB-SubCell"/>
</dbReference>
<dbReference type="OrthoDB" id="9783652at2"/>
<feature type="transmembrane region" description="Helical" evidence="8">
    <location>
        <begin position="294"/>
        <end position="312"/>
    </location>
</feature>
<dbReference type="GO" id="GO:0016780">
    <property type="term" value="F:phosphotransferase activity, for other substituted phosphate groups"/>
    <property type="evidence" value="ECO:0007669"/>
    <property type="project" value="InterPro"/>
</dbReference>
<organism evidence="9 10">
    <name type="scientific">Alkalibacterium kapii</name>
    <dbReference type="NCBI Taxonomy" id="426704"/>
    <lineage>
        <taxon>Bacteria</taxon>
        <taxon>Bacillati</taxon>
        <taxon>Bacillota</taxon>
        <taxon>Bacilli</taxon>
        <taxon>Lactobacillales</taxon>
        <taxon>Carnobacteriaceae</taxon>
        <taxon>Alkalibacterium</taxon>
    </lineage>
</organism>
<evidence type="ECO:0000256" key="3">
    <source>
        <dbReference type="ARBA" id="ARBA00022679"/>
    </source>
</evidence>
<keyword evidence="2" id="KW-1003">Cell membrane</keyword>
<feature type="binding site" evidence="7">
    <location>
        <position position="218"/>
    </location>
    <ligand>
        <name>Mg(2+)</name>
        <dbReference type="ChEBI" id="CHEBI:18420"/>
    </ligand>
</feature>
<dbReference type="GO" id="GO:0046872">
    <property type="term" value="F:metal ion binding"/>
    <property type="evidence" value="ECO:0007669"/>
    <property type="project" value="UniProtKB-KW"/>
</dbReference>
<feature type="transmembrane region" description="Helical" evidence="8">
    <location>
        <begin position="47"/>
        <end position="66"/>
    </location>
</feature>
<evidence type="ECO:0000256" key="1">
    <source>
        <dbReference type="ARBA" id="ARBA00004651"/>
    </source>
</evidence>
<keyword evidence="4 8" id="KW-0812">Transmembrane</keyword>
<proteinExistence type="predicted"/>
<dbReference type="PROSITE" id="PS01348">
    <property type="entry name" value="MRAY_2"/>
    <property type="match status" value="1"/>
</dbReference>
<feature type="transmembrane region" description="Helical" evidence="8">
    <location>
        <begin position="163"/>
        <end position="182"/>
    </location>
</feature>
<keyword evidence="6 8" id="KW-0472">Membrane</keyword>
<reference evidence="9 10" key="1">
    <citation type="submission" date="2019-07" db="EMBL/GenBank/DDBJ databases">
        <title>Whole genome shotgun sequence of Alkalibacterium kapii NBRC 103247.</title>
        <authorList>
            <person name="Hosoyama A."/>
            <person name="Uohara A."/>
            <person name="Ohji S."/>
            <person name="Ichikawa N."/>
        </authorList>
    </citation>
    <scope>NUCLEOTIDE SEQUENCE [LARGE SCALE GENOMIC DNA]</scope>
    <source>
        <strain evidence="9 10">NBRC 103247</strain>
    </source>
</reference>
<evidence type="ECO:0000256" key="4">
    <source>
        <dbReference type="ARBA" id="ARBA00022692"/>
    </source>
</evidence>
<evidence type="ECO:0000313" key="10">
    <source>
        <dbReference type="Proteomes" id="UP000321662"/>
    </source>
</evidence>
<keyword evidence="5 8" id="KW-1133">Transmembrane helix</keyword>
<feature type="transmembrane region" description="Helical" evidence="8">
    <location>
        <begin position="318"/>
        <end position="341"/>
    </location>
</feature>
<keyword evidence="7" id="KW-0479">Metal-binding</keyword>
<feature type="binding site" evidence="7">
    <location>
        <position position="155"/>
    </location>
    <ligand>
        <name>Mg(2+)</name>
        <dbReference type="ChEBI" id="CHEBI:18420"/>
    </ligand>
</feature>
<protein>
    <submittedName>
        <fullName evidence="9">Undecaprenyl-phosphate alpha-N-acetylglucosaminyl 1-phosphate transferase</fullName>
    </submittedName>
</protein>
<keyword evidence="3 9" id="KW-0808">Transferase</keyword>
<comment type="subcellular location">
    <subcellularLocation>
        <location evidence="1">Cell membrane</location>
        <topology evidence="1">Multi-pass membrane protein</topology>
    </subcellularLocation>
</comment>
<feature type="transmembrane region" description="Helical" evidence="8">
    <location>
        <begin position="241"/>
        <end position="263"/>
    </location>
</feature>
<evidence type="ECO:0000256" key="2">
    <source>
        <dbReference type="ARBA" id="ARBA00022475"/>
    </source>
</evidence>
<feature type="transmembrane region" description="Helical" evidence="8">
    <location>
        <begin position="103"/>
        <end position="126"/>
    </location>
</feature>
<evidence type="ECO:0000256" key="8">
    <source>
        <dbReference type="SAM" id="Phobius"/>
    </source>
</evidence>
<feature type="transmembrane region" description="Helical" evidence="8">
    <location>
        <begin position="214"/>
        <end position="235"/>
    </location>
</feature>
<gene>
    <name evidence="9" type="primary">tagO</name>
    <name evidence="9" type="ORF">AKA01nite_06820</name>
</gene>
<dbReference type="InterPro" id="IPR000715">
    <property type="entry name" value="Glycosyl_transferase_4"/>
</dbReference>
<keyword evidence="10" id="KW-1185">Reference proteome</keyword>
<comment type="cofactor">
    <cofactor evidence="7">
        <name>Mg(2+)</name>
        <dbReference type="ChEBI" id="CHEBI:18420"/>
    </cofactor>
</comment>
<feature type="transmembrane region" description="Helical" evidence="8">
    <location>
        <begin position="72"/>
        <end position="91"/>
    </location>
</feature>
<dbReference type="AlphaFoldDB" id="A0A511AS82"/>
<sequence length="365" mass="40268">MYDMYQVIVNVLLTALISVMLTPLVRKLSFKVGAVDVPNKRRVNKETMPSMGGLAIYLTFFFSLFVLQPVQLSISVPIFLGATIVLLTGIVDDIKEISPKAKMLGLIIAAVVIVLMNDLTVVQVSVPFMEDIFLPTWIGFPLTIFWILAITNSINLIDGLDGLASGVSIIALTTMGIIGVFFLESASFVTSIIIFTLVGAIIGFLPYNFFPARIYLGDTGALFLGFMISVMSLYGLKNVTLITLIIPIVILGIPITDTVYAMLRRKLNKMPMSSADRHHMHHRLMSLGLTHKQTVLVIYLIAGIFSMIALLYPLSSLYGSILITIALLIGLEIFIELIGLVGEDRRPLLKKLSRFVDKLNNKDNK</sequence>
<name>A0A511AS82_9LACT</name>
<evidence type="ECO:0000256" key="5">
    <source>
        <dbReference type="ARBA" id="ARBA00022989"/>
    </source>
</evidence>
<dbReference type="InterPro" id="IPR018480">
    <property type="entry name" value="PNAcMuramoyl-5peptid_Trfase_CS"/>
</dbReference>
<feature type="transmembrane region" description="Helical" evidence="8">
    <location>
        <begin position="132"/>
        <end position="151"/>
    </location>
</feature>
<keyword evidence="7" id="KW-0460">Magnesium</keyword>
<evidence type="ECO:0000313" key="9">
    <source>
        <dbReference type="EMBL" id="GEK91060.1"/>
    </source>
</evidence>